<dbReference type="InterPro" id="IPR004107">
    <property type="entry name" value="Integrase_SAM-like_N"/>
</dbReference>
<dbReference type="Pfam" id="PF00589">
    <property type="entry name" value="Phage_integrase"/>
    <property type="match status" value="1"/>
</dbReference>
<protein>
    <submittedName>
        <fullName evidence="7">Phage integrase</fullName>
    </submittedName>
</protein>
<dbReference type="InterPro" id="IPR010998">
    <property type="entry name" value="Integrase_recombinase_N"/>
</dbReference>
<dbReference type="RefSeq" id="WP_011564571.1">
    <property type="nucleotide sequence ID" value="NC_008148.1"/>
</dbReference>
<proteinExistence type="predicted"/>
<dbReference type="PROSITE" id="PS51900">
    <property type="entry name" value="CB"/>
    <property type="match status" value="1"/>
</dbReference>
<evidence type="ECO:0000313" key="7">
    <source>
        <dbReference type="EMBL" id="ABG04554.1"/>
    </source>
</evidence>
<evidence type="ECO:0000313" key="8">
    <source>
        <dbReference type="Proteomes" id="UP000006637"/>
    </source>
</evidence>
<dbReference type="STRING" id="266117.Rxyl_1592"/>
<dbReference type="Gene3D" id="1.10.150.130">
    <property type="match status" value="1"/>
</dbReference>
<dbReference type="GO" id="GO:0003677">
    <property type="term" value="F:DNA binding"/>
    <property type="evidence" value="ECO:0007669"/>
    <property type="project" value="UniProtKB-UniRule"/>
</dbReference>
<dbReference type="CDD" id="cd01189">
    <property type="entry name" value="INT_ICEBs1_C_like"/>
    <property type="match status" value="1"/>
</dbReference>
<dbReference type="InterPro" id="IPR044068">
    <property type="entry name" value="CB"/>
</dbReference>
<feature type="domain" description="Core-binding (CB)" evidence="6">
    <location>
        <begin position="70"/>
        <end position="153"/>
    </location>
</feature>
<keyword evidence="3" id="KW-0233">DNA recombination</keyword>
<dbReference type="InterPro" id="IPR002104">
    <property type="entry name" value="Integrase_catalytic"/>
</dbReference>
<keyword evidence="8" id="KW-1185">Reference proteome</keyword>
<dbReference type="InterPro" id="IPR050090">
    <property type="entry name" value="Tyrosine_recombinase_XerCD"/>
</dbReference>
<dbReference type="AlphaFoldDB" id="Q1AVM4"/>
<dbReference type="Gene3D" id="1.10.443.10">
    <property type="entry name" value="Intergrase catalytic core"/>
    <property type="match status" value="1"/>
</dbReference>
<dbReference type="eggNOG" id="COG0582">
    <property type="taxonomic scope" value="Bacteria"/>
</dbReference>
<keyword evidence="2 4" id="KW-0238">DNA-binding</keyword>
<dbReference type="GO" id="GO:0015074">
    <property type="term" value="P:DNA integration"/>
    <property type="evidence" value="ECO:0007669"/>
    <property type="project" value="UniProtKB-KW"/>
</dbReference>
<name>Q1AVM4_RUBXD</name>
<dbReference type="PROSITE" id="PS51898">
    <property type="entry name" value="TYR_RECOMBINASE"/>
    <property type="match status" value="1"/>
</dbReference>
<dbReference type="EMBL" id="CP000386">
    <property type="protein sequence ID" value="ABG04554.1"/>
    <property type="molecule type" value="Genomic_DNA"/>
</dbReference>
<evidence type="ECO:0000256" key="4">
    <source>
        <dbReference type="PROSITE-ProRule" id="PRU01248"/>
    </source>
</evidence>
<dbReference type="InterPro" id="IPR013762">
    <property type="entry name" value="Integrase-like_cat_sf"/>
</dbReference>
<evidence type="ECO:0000256" key="3">
    <source>
        <dbReference type="ARBA" id="ARBA00023172"/>
    </source>
</evidence>
<dbReference type="OrthoDB" id="4326943at2"/>
<accession>Q1AVM4</accession>
<dbReference type="PANTHER" id="PTHR30349">
    <property type="entry name" value="PHAGE INTEGRASE-RELATED"/>
    <property type="match status" value="1"/>
</dbReference>
<evidence type="ECO:0000256" key="2">
    <source>
        <dbReference type="ARBA" id="ARBA00023125"/>
    </source>
</evidence>
<dbReference type="SUPFAM" id="SSF56349">
    <property type="entry name" value="DNA breaking-rejoining enzymes"/>
    <property type="match status" value="1"/>
</dbReference>
<dbReference type="GO" id="GO:0006310">
    <property type="term" value="P:DNA recombination"/>
    <property type="evidence" value="ECO:0007669"/>
    <property type="project" value="UniProtKB-KW"/>
</dbReference>
<evidence type="ECO:0000256" key="1">
    <source>
        <dbReference type="ARBA" id="ARBA00022908"/>
    </source>
</evidence>
<organism evidence="7 8">
    <name type="scientific">Rubrobacter xylanophilus (strain DSM 9941 / JCM 11954 / NBRC 16129 / PRD-1)</name>
    <dbReference type="NCBI Taxonomy" id="266117"/>
    <lineage>
        <taxon>Bacteria</taxon>
        <taxon>Bacillati</taxon>
        <taxon>Actinomycetota</taxon>
        <taxon>Rubrobacteria</taxon>
        <taxon>Rubrobacterales</taxon>
        <taxon>Rubrobacteraceae</taxon>
        <taxon>Rubrobacter</taxon>
    </lineage>
</organism>
<evidence type="ECO:0000259" key="6">
    <source>
        <dbReference type="PROSITE" id="PS51900"/>
    </source>
</evidence>
<evidence type="ECO:0000259" key="5">
    <source>
        <dbReference type="PROSITE" id="PS51898"/>
    </source>
</evidence>
<dbReference type="KEGG" id="rxy:Rxyl_1592"/>
<dbReference type="HOGENOM" id="CLU_027562_17_1_11"/>
<feature type="domain" description="Tyr recombinase" evidence="5">
    <location>
        <begin position="174"/>
        <end position="374"/>
    </location>
</feature>
<keyword evidence="1" id="KW-0229">DNA integration</keyword>
<sequence length="377" mass="42698">MAKKKRGNGQGTVYKRRNKDGKVIGYRGSYFAPDGKRRYVSGKTKTEAQRLLRQAMADADRGLVFDAGKLTVGEYLDRWLEDSVRDTVRQRTYERYEQISRVHIKPALGRIKLAALTPVHVRGLYRERLDAGLSSRTVRYIHTTLHKALEAAVVDGLIPRNVASTVKAPCPRGPDIRPLSQEQSRKFLEVAREDRFYALYVLALHCGLREGELLGLKWEDVDLEGGTLQVRRTLSETRTGHKFELPKNGKGRSIKLSRRAVEALRSHRRRQNEERLRVGSLWQDNDLVFPTTTGTTMRATNLLGRHFKPLLEKAGLPAIRLHDLRHTCATILLVAGKHPKYVQELLGHASISITLDIYSHVIERMDGGLAEAMDEAL</sequence>
<gene>
    <name evidence="7" type="ordered locus">Rxyl_1592</name>
</gene>
<reference evidence="7 8" key="1">
    <citation type="submission" date="2006-06" db="EMBL/GenBank/DDBJ databases">
        <title>Complete sequence of Rubrobacter xylanophilus DSM 9941.</title>
        <authorList>
            <consortium name="US DOE Joint Genome Institute"/>
            <person name="Copeland A."/>
            <person name="Lucas S."/>
            <person name="Lapidus A."/>
            <person name="Barry K."/>
            <person name="Detter J.C."/>
            <person name="Glavina del Rio T."/>
            <person name="Hammon N."/>
            <person name="Israni S."/>
            <person name="Dalin E."/>
            <person name="Tice H."/>
            <person name="Pitluck S."/>
            <person name="Munk A.C."/>
            <person name="Brettin T."/>
            <person name="Bruce D."/>
            <person name="Han C."/>
            <person name="Tapia R."/>
            <person name="Gilna P."/>
            <person name="Schmutz J."/>
            <person name="Larimer F."/>
            <person name="Land M."/>
            <person name="Hauser L."/>
            <person name="Kyrpides N."/>
            <person name="Lykidis A."/>
            <person name="da Costa M.S."/>
            <person name="Rainey F.A."/>
            <person name="Empadinhas N."/>
            <person name="Jolivet E."/>
            <person name="Battista J.R."/>
            <person name="Richardson P."/>
        </authorList>
    </citation>
    <scope>NUCLEOTIDE SEQUENCE [LARGE SCALE GENOMIC DNA]</scope>
    <source>
        <strain evidence="8">DSM 9941 / NBRC 16129 / PRD-1</strain>
    </source>
</reference>
<dbReference type="Pfam" id="PF14659">
    <property type="entry name" value="Phage_int_SAM_3"/>
    <property type="match status" value="1"/>
</dbReference>
<dbReference type="InterPro" id="IPR011010">
    <property type="entry name" value="DNA_brk_join_enz"/>
</dbReference>
<dbReference type="PANTHER" id="PTHR30349:SF91">
    <property type="entry name" value="INTA PROTEIN"/>
    <property type="match status" value="1"/>
</dbReference>
<dbReference type="PhylomeDB" id="Q1AVM4"/>
<dbReference type="Proteomes" id="UP000006637">
    <property type="component" value="Chromosome"/>
</dbReference>